<evidence type="ECO:0000256" key="1">
    <source>
        <dbReference type="ARBA" id="ARBA00009865"/>
    </source>
</evidence>
<dbReference type="PIRSF" id="PIRSF025414">
    <property type="entry name" value="Alpha-L-arabinofuranosidase"/>
    <property type="match status" value="1"/>
</dbReference>
<evidence type="ECO:0000256" key="7">
    <source>
        <dbReference type="SAM" id="SignalP"/>
    </source>
</evidence>
<feature type="compositionally biased region" description="Polar residues" evidence="6">
    <location>
        <begin position="321"/>
        <end position="330"/>
    </location>
</feature>
<dbReference type="PANTHER" id="PTHR43817:SF1">
    <property type="entry name" value="HYDROLASE, FAMILY 43, PUTATIVE (AFU_ORTHOLOGUE AFUA_3G01660)-RELATED"/>
    <property type="match status" value="1"/>
</dbReference>
<dbReference type="PANTHER" id="PTHR43817">
    <property type="entry name" value="GLYCOSYL HYDROLASE"/>
    <property type="match status" value="1"/>
</dbReference>
<dbReference type="InterPro" id="IPR006710">
    <property type="entry name" value="Glyco_hydro_43"/>
</dbReference>
<evidence type="ECO:0000313" key="9">
    <source>
        <dbReference type="Proteomes" id="UP001597510"/>
    </source>
</evidence>
<dbReference type="InterPro" id="IPR023296">
    <property type="entry name" value="Glyco_hydro_beta-prop_sf"/>
</dbReference>
<feature type="region of interest" description="Disordered" evidence="6">
    <location>
        <begin position="321"/>
        <end position="346"/>
    </location>
</feature>
<accession>A0ABW5JAM5</accession>
<dbReference type="RefSeq" id="WP_340234660.1">
    <property type="nucleotide sequence ID" value="NZ_JBBEWC010000002.1"/>
</dbReference>
<dbReference type="CDD" id="cd18820">
    <property type="entry name" value="GH43_LbAraf43-like"/>
    <property type="match status" value="1"/>
</dbReference>
<evidence type="ECO:0000313" key="8">
    <source>
        <dbReference type="EMBL" id="MFD2522392.1"/>
    </source>
</evidence>
<keyword evidence="3 5" id="KW-0378">Hydrolase</keyword>
<keyword evidence="9" id="KW-1185">Reference proteome</keyword>
<keyword evidence="2 7" id="KW-0732">Signal</keyword>
<evidence type="ECO:0000256" key="5">
    <source>
        <dbReference type="RuleBase" id="RU361187"/>
    </source>
</evidence>
<name>A0ABW5JAM5_9BACT</name>
<dbReference type="Proteomes" id="UP001597510">
    <property type="component" value="Unassembled WGS sequence"/>
</dbReference>
<feature type="chain" id="PRO_5046952033" evidence="7">
    <location>
        <begin position="20"/>
        <end position="346"/>
    </location>
</feature>
<dbReference type="Gene3D" id="2.115.10.20">
    <property type="entry name" value="Glycosyl hydrolase domain, family 43"/>
    <property type="match status" value="1"/>
</dbReference>
<comment type="similarity">
    <text evidence="1 5">Belongs to the glycosyl hydrolase 43 family.</text>
</comment>
<evidence type="ECO:0000256" key="4">
    <source>
        <dbReference type="ARBA" id="ARBA00023295"/>
    </source>
</evidence>
<reference evidence="9" key="1">
    <citation type="journal article" date="2019" name="Int. J. Syst. Evol. Microbiol.">
        <title>The Global Catalogue of Microorganisms (GCM) 10K type strain sequencing project: providing services to taxonomists for standard genome sequencing and annotation.</title>
        <authorList>
            <consortium name="The Broad Institute Genomics Platform"/>
            <consortium name="The Broad Institute Genome Sequencing Center for Infectious Disease"/>
            <person name="Wu L."/>
            <person name="Ma J."/>
        </authorList>
    </citation>
    <scope>NUCLEOTIDE SEQUENCE [LARGE SCALE GENOMIC DNA]</scope>
    <source>
        <strain evidence="9">KCTC 52344</strain>
    </source>
</reference>
<dbReference type="InterPro" id="IPR016828">
    <property type="entry name" value="Alpha-L-arabinofuranosidase"/>
</dbReference>
<dbReference type="EMBL" id="JBHULC010000018">
    <property type="protein sequence ID" value="MFD2522392.1"/>
    <property type="molecule type" value="Genomic_DNA"/>
</dbReference>
<keyword evidence="4 5" id="KW-0326">Glycosidase</keyword>
<evidence type="ECO:0000256" key="6">
    <source>
        <dbReference type="SAM" id="MobiDB-lite"/>
    </source>
</evidence>
<protein>
    <submittedName>
        <fullName evidence="8">Family 43 glycosylhydrolase</fullName>
    </submittedName>
</protein>
<organism evidence="8 9">
    <name type="scientific">Emticicia soli</name>
    <dbReference type="NCBI Taxonomy" id="2027878"/>
    <lineage>
        <taxon>Bacteria</taxon>
        <taxon>Pseudomonadati</taxon>
        <taxon>Bacteroidota</taxon>
        <taxon>Cytophagia</taxon>
        <taxon>Cytophagales</taxon>
        <taxon>Leadbetterellaceae</taxon>
        <taxon>Emticicia</taxon>
    </lineage>
</organism>
<dbReference type="Pfam" id="PF04616">
    <property type="entry name" value="Glyco_hydro_43"/>
    <property type="match status" value="1"/>
</dbReference>
<gene>
    <name evidence="8" type="ORF">ACFSR2_15955</name>
</gene>
<feature type="signal peptide" evidence="7">
    <location>
        <begin position="1"/>
        <end position="19"/>
    </location>
</feature>
<comment type="caution">
    <text evidence="8">The sequence shown here is derived from an EMBL/GenBank/DDBJ whole genome shotgun (WGS) entry which is preliminary data.</text>
</comment>
<proteinExistence type="inferred from homology"/>
<evidence type="ECO:0000256" key="3">
    <source>
        <dbReference type="ARBA" id="ARBA00022801"/>
    </source>
</evidence>
<dbReference type="SUPFAM" id="SSF75005">
    <property type="entry name" value="Arabinanase/levansucrase/invertase"/>
    <property type="match status" value="1"/>
</dbReference>
<evidence type="ECO:0000256" key="2">
    <source>
        <dbReference type="ARBA" id="ARBA00022729"/>
    </source>
</evidence>
<sequence>MSRKKLFSLLVFGLLSAHAVFSQSTATFTNPLLPTGPDPWVIRKDGFYYYCHTTGKNITLWKTKNLAELSKTEGHVVWTPPATGNYSKELWAPELHFLNGKWYVYVAADDGKNDNHRMWVLENPDADPTTTNWTLKGQITDPTNRWAIDMSIFEMNKQLYAIWSGWEGSENVSQNIYIAKLKNPWTIEGTRTKIASPEYSWEKMGSGNTLPVVNEGPQFLRQSANSKKVFIVFSASGCWTDNYTLGLLEADAKADLMKASSWKKSAEPIFKGNPEGKVFAPGHNSFFQSPDGKEHWIIYHANPEANQGCGNKRSPRMQPITWNANGTPNLGTPVAVGQEIRQPSGQ</sequence>